<dbReference type="AlphaFoldDB" id="A0A2P1PX79"/>
<keyword evidence="4" id="KW-1133">Transmembrane helix</keyword>
<evidence type="ECO:0000256" key="1">
    <source>
        <dbReference type="ARBA" id="ARBA00023125"/>
    </source>
</evidence>
<evidence type="ECO:0000313" key="6">
    <source>
        <dbReference type="EMBL" id="AVP99445.1"/>
    </source>
</evidence>
<evidence type="ECO:0000256" key="4">
    <source>
        <dbReference type="SAM" id="Phobius"/>
    </source>
</evidence>
<sequence>MAQNRDGRDVSIRRWRKLTRWSRRKIDRPKCRALESVRRRRSVGLPIFRFDVFELDTERAWLGVQGAEVRLRAKAHHLLVALLGESPALQSTEQLLDKVWGTRHLTRNTVAQTIQEIRQALKPWQSRELIENVPRQGYRLTVPVLRLDASMPEASEPWSAPPPKSAPSTNPAPADEPQVVSTPMPPIPVPPTARLQWPRWVVVAVVVLAALSGLALLWQPFGNHAPARLPSVANLGVKVTGRGGQAVETTLATLISGIMVRDYGMAPIQLGTPDRDNSATSRDRSRRDAHTAGVDLWFDGALNLSDDGQHLAGQIWFGGGRDTSIQALMVNHQSLRDLPALGEQLAAALGRVAVWPKQEPQSAPRLSDLELSRLTEAQVLLAQGRPVSARDALQVLSDTARAHPRVLATTARAALLQGRRRDVLQLLPEPLDDPELRYLHALARGDAAAAVTVAQTRLQSEPPSLMLHRDLVDALLEAQQSEAALTELDRLEQLQMSDWDRAELTVLRVRVLNARGRHQDATRFIAPVIQRLQAVGDHELLLRARYQRALAASMQGDLTTALRDYLDLIDAARRLVLPRLEVRAVFGAADLLKVQGDLASAEALLTEAVQRFPEADFRDLMPQLQLGRAYLDMDRGQWQAADDKAMAAQEALDQYAPQDAAAWSLRAEIAMLQGDLTRSRDLLQKAYALEESVGANVQMARDAQRLAFRDLLLGDLQAARGQMGIADAHCRKAGRPQACQPAIGIVARTFDPARPSVASEVRMLTNQRRGLRELSQVLLALFWQQRDDEAALVLDLALSSFETAPRQQQEPFRLIAMRVLREQQRPLPAGWEDRSAIHPDMQPAWQVLMANTEDYRTACASPDLLRGWHTLVCAPR</sequence>
<evidence type="ECO:0000256" key="2">
    <source>
        <dbReference type="PROSITE-ProRule" id="PRU01091"/>
    </source>
</evidence>
<name>A0A2P1PX79_9GAMM</name>
<proteinExistence type="predicted"/>
<dbReference type="OrthoDB" id="1971692at2"/>
<dbReference type="InterPro" id="IPR001867">
    <property type="entry name" value="OmpR/PhoB-type_DNA-bd"/>
</dbReference>
<dbReference type="CDD" id="cd00383">
    <property type="entry name" value="trans_reg_C"/>
    <property type="match status" value="1"/>
</dbReference>
<dbReference type="InterPro" id="IPR016032">
    <property type="entry name" value="Sig_transdc_resp-reg_C-effctor"/>
</dbReference>
<dbReference type="Proteomes" id="UP000241074">
    <property type="component" value="Chromosome"/>
</dbReference>
<dbReference type="Gene3D" id="1.10.10.10">
    <property type="entry name" value="Winged helix-like DNA-binding domain superfamily/Winged helix DNA-binding domain"/>
    <property type="match status" value="1"/>
</dbReference>
<keyword evidence="7" id="KW-1185">Reference proteome</keyword>
<dbReference type="Gene3D" id="1.25.40.10">
    <property type="entry name" value="Tetratricopeptide repeat domain"/>
    <property type="match status" value="2"/>
</dbReference>
<dbReference type="PROSITE" id="PS51755">
    <property type="entry name" value="OMPR_PHOB"/>
    <property type="match status" value="1"/>
</dbReference>
<gene>
    <name evidence="6" type="ORF">C7S18_20730</name>
</gene>
<dbReference type="SUPFAM" id="SSF46894">
    <property type="entry name" value="C-terminal effector domain of the bipartite response regulators"/>
    <property type="match status" value="1"/>
</dbReference>
<dbReference type="InterPro" id="IPR019734">
    <property type="entry name" value="TPR_rpt"/>
</dbReference>
<keyword evidence="4" id="KW-0812">Transmembrane</keyword>
<protein>
    <recommendedName>
        <fullName evidence="5">OmpR/PhoB-type domain-containing protein</fullName>
    </recommendedName>
</protein>
<organism evidence="6 7">
    <name type="scientific">Ahniella affigens</name>
    <dbReference type="NCBI Taxonomy" id="2021234"/>
    <lineage>
        <taxon>Bacteria</taxon>
        <taxon>Pseudomonadati</taxon>
        <taxon>Pseudomonadota</taxon>
        <taxon>Gammaproteobacteria</taxon>
        <taxon>Lysobacterales</taxon>
        <taxon>Rhodanobacteraceae</taxon>
        <taxon>Ahniella</taxon>
    </lineage>
</organism>
<feature type="domain" description="OmpR/PhoB-type" evidence="5">
    <location>
        <begin position="45"/>
        <end position="142"/>
    </location>
</feature>
<dbReference type="SMART" id="SM00028">
    <property type="entry name" value="TPR"/>
    <property type="match status" value="3"/>
</dbReference>
<keyword evidence="1 2" id="KW-0238">DNA-binding</keyword>
<dbReference type="SMART" id="SM00862">
    <property type="entry name" value="Trans_reg_C"/>
    <property type="match status" value="1"/>
</dbReference>
<feature type="DNA-binding region" description="OmpR/PhoB-type" evidence="2">
    <location>
        <begin position="45"/>
        <end position="142"/>
    </location>
</feature>
<evidence type="ECO:0000256" key="3">
    <source>
        <dbReference type="SAM" id="MobiDB-lite"/>
    </source>
</evidence>
<dbReference type="InterPro" id="IPR036388">
    <property type="entry name" value="WH-like_DNA-bd_sf"/>
</dbReference>
<dbReference type="GO" id="GO:0006355">
    <property type="term" value="P:regulation of DNA-templated transcription"/>
    <property type="evidence" value="ECO:0007669"/>
    <property type="project" value="InterPro"/>
</dbReference>
<keyword evidence="4" id="KW-0472">Membrane</keyword>
<dbReference type="GO" id="GO:0003677">
    <property type="term" value="F:DNA binding"/>
    <property type="evidence" value="ECO:0007669"/>
    <property type="project" value="UniProtKB-UniRule"/>
</dbReference>
<evidence type="ECO:0000313" key="7">
    <source>
        <dbReference type="Proteomes" id="UP000241074"/>
    </source>
</evidence>
<reference evidence="6 7" key="2">
    <citation type="submission" date="2018-03" db="EMBL/GenBank/DDBJ databases">
        <authorList>
            <person name="Keele B.F."/>
        </authorList>
    </citation>
    <scope>NUCLEOTIDE SEQUENCE [LARGE SCALE GENOMIC DNA]</scope>
    <source>
        <strain evidence="6 7">D13</strain>
    </source>
</reference>
<dbReference type="InterPro" id="IPR011990">
    <property type="entry name" value="TPR-like_helical_dom_sf"/>
</dbReference>
<dbReference type="KEGG" id="xba:C7S18_20730"/>
<dbReference type="GO" id="GO:0000160">
    <property type="term" value="P:phosphorelay signal transduction system"/>
    <property type="evidence" value="ECO:0007669"/>
    <property type="project" value="InterPro"/>
</dbReference>
<reference evidence="6 7" key="1">
    <citation type="submission" date="2018-03" db="EMBL/GenBank/DDBJ databases">
        <title>Ahniella affigens gen. nov., sp. nov., a gammaproteobacterium isolated from sandy soil near a stream.</title>
        <authorList>
            <person name="Ko Y."/>
            <person name="Kim J.-H."/>
        </authorList>
    </citation>
    <scope>NUCLEOTIDE SEQUENCE [LARGE SCALE GENOMIC DNA]</scope>
    <source>
        <strain evidence="6 7">D13</strain>
    </source>
</reference>
<accession>A0A2P1PX79</accession>
<dbReference type="Pfam" id="PF00486">
    <property type="entry name" value="Trans_reg_C"/>
    <property type="match status" value="1"/>
</dbReference>
<feature type="region of interest" description="Disordered" evidence="3">
    <location>
        <begin position="153"/>
        <end position="185"/>
    </location>
</feature>
<dbReference type="EMBL" id="CP027860">
    <property type="protein sequence ID" value="AVP99445.1"/>
    <property type="molecule type" value="Genomic_DNA"/>
</dbReference>
<dbReference type="SUPFAM" id="SSF48452">
    <property type="entry name" value="TPR-like"/>
    <property type="match status" value="1"/>
</dbReference>
<evidence type="ECO:0000259" key="5">
    <source>
        <dbReference type="PROSITE" id="PS51755"/>
    </source>
</evidence>
<feature type="transmembrane region" description="Helical" evidence="4">
    <location>
        <begin position="200"/>
        <end position="221"/>
    </location>
</feature>